<dbReference type="Proteomes" id="UP000559027">
    <property type="component" value="Unassembled WGS sequence"/>
</dbReference>
<accession>A0A8H5GBB4</accession>
<evidence type="ECO:0008006" key="3">
    <source>
        <dbReference type="Google" id="ProtNLM"/>
    </source>
</evidence>
<dbReference type="EMBL" id="JAACJO010000002">
    <property type="protein sequence ID" value="KAF5361784.1"/>
    <property type="molecule type" value="Genomic_DNA"/>
</dbReference>
<protein>
    <recommendedName>
        <fullName evidence="3">Nucleoside-diphosphate-sugar epimerase</fullName>
    </recommendedName>
</protein>
<dbReference type="PANTHER" id="PTHR14097">
    <property type="entry name" value="OXIDOREDUCTASE HTATIP2"/>
    <property type="match status" value="1"/>
</dbReference>
<dbReference type="SUPFAM" id="SSF51735">
    <property type="entry name" value="NAD(P)-binding Rossmann-fold domains"/>
    <property type="match status" value="1"/>
</dbReference>
<name>A0A8H5GBB4_9AGAR</name>
<sequence>MHLILTGATGTVGNAVLTHCLASPKITRLSILSRKDFSLPQGEKLDTTKAEVIVHTNYTEYPPSLLEKLKGSDGCVWAQGISQTQVSKDEYVQITHDYPLAAAKAFSSLSESGKFNFVYVSGEGADMTEKTFMLFGKIKGRAEKALLSLPSQPVYSALCPFNVRPAHVIPPQHHRPHSLGFKIVESTLAPLLKTFSPGHTSPTGPLAAVLVDLATGDGKPLSGDGIEAEGRTLRNTAVRRLGGLDS</sequence>
<evidence type="ECO:0000313" key="2">
    <source>
        <dbReference type="Proteomes" id="UP000559027"/>
    </source>
</evidence>
<dbReference type="InterPro" id="IPR036291">
    <property type="entry name" value="NAD(P)-bd_dom_sf"/>
</dbReference>
<dbReference type="AlphaFoldDB" id="A0A8H5GBB4"/>
<dbReference type="PANTHER" id="PTHR14097:SF8">
    <property type="entry name" value="NAD(P)-BINDING DOMAIN-CONTAINING PROTEIN"/>
    <property type="match status" value="1"/>
</dbReference>
<evidence type="ECO:0000313" key="1">
    <source>
        <dbReference type="EMBL" id="KAF5361784.1"/>
    </source>
</evidence>
<dbReference type="OrthoDB" id="9975943at2759"/>
<organism evidence="1 2">
    <name type="scientific">Leucocoprinus leucothites</name>
    <dbReference type="NCBI Taxonomy" id="201217"/>
    <lineage>
        <taxon>Eukaryota</taxon>
        <taxon>Fungi</taxon>
        <taxon>Dikarya</taxon>
        <taxon>Basidiomycota</taxon>
        <taxon>Agaricomycotina</taxon>
        <taxon>Agaricomycetes</taxon>
        <taxon>Agaricomycetidae</taxon>
        <taxon>Agaricales</taxon>
        <taxon>Agaricineae</taxon>
        <taxon>Agaricaceae</taxon>
        <taxon>Leucocoprinus</taxon>
    </lineage>
</organism>
<reference evidence="1 2" key="1">
    <citation type="journal article" date="2020" name="ISME J.">
        <title>Uncovering the hidden diversity of litter-decomposition mechanisms in mushroom-forming fungi.</title>
        <authorList>
            <person name="Floudas D."/>
            <person name="Bentzer J."/>
            <person name="Ahren D."/>
            <person name="Johansson T."/>
            <person name="Persson P."/>
            <person name="Tunlid A."/>
        </authorList>
    </citation>
    <scope>NUCLEOTIDE SEQUENCE [LARGE SCALE GENOMIC DNA]</scope>
    <source>
        <strain evidence="1 2">CBS 146.42</strain>
    </source>
</reference>
<keyword evidence="2" id="KW-1185">Reference proteome</keyword>
<gene>
    <name evidence="1" type="ORF">D9756_002536</name>
</gene>
<proteinExistence type="predicted"/>
<comment type="caution">
    <text evidence="1">The sequence shown here is derived from an EMBL/GenBank/DDBJ whole genome shotgun (WGS) entry which is preliminary data.</text>
</comment>
<dbReference type="Gene3D" id="3.40.50.720">
    <property type="entry name" value="NAD(P)-binding Rossmann-like Domain"/>
    <property type="match status" value="1"/>
</dbReference>